<name>A0A150PHL1_SORCE</name>
<gene>
    <name evidence="14" type="ORF">BE08_32520</name>
</gene>
<dbReference type="GO" id="GO:0016020">
    <property type="term" value="C:membrane"/>
    <property type="evidence" value="ECO:0007669"/>
    <property type="project" value="UniProtKB-SubCell"/>
</dbReference>
<evidence type="ECO:0000313" key="15">
    <source>
        <dbReference type="Proteomes" id="UP000075420"/>
    </source>
</evidence>
<evidence type="ECO:0000256" key="4">
    <source>
        <dbReference type="ARBA" id="ARBA00022670"/>
    </source>
</evidence>
<dbReference type="CDD" id="cd06161">
    <property type="entry name" value="S2P-M50_SpoIVFB"/>
    <property type="match status" value="1"/>
</dbReference>
<comment type="caution">
    <text evidence="14">The sequence shown here is derived from an EMBL/GenBank/DDBJ whole genome shotgun (WGS) entry which is preliminary data.</text>
</comment>
<dbReference type="GO" id="GO:0008237">
    <property type="term" value="F:metallopeptidase activity"/>
    <property type="evidence" value="ECO:0007669"/>
    <property type="project" value="UniProtKB-KW"/>
</dbReference>
<comment type="similarity">
    <text evidence="3">Belongs to the peptidase M50B family.</text>
</comment>
<feature type="domain" description="Peptidase M50" evidence="13">
    <location>
        <begin position="131"/>
        <end position="180"/>
    </location>
</feature>
<comment type="cofactor">
    <cofactor evidence="1">
        <name>Zn(2+)</name>
        <dbReference type="ChEBI" id="CHEBI:29105"/>
    </cofactor>
</comment>
<proteinExistence type="inferred from homology"/>
<evidence type="ECO:0000256" key="6">
    <source>
        <dbReference type="ARBA" id="ARBA00022723"/>
    </source>
</evidence>
<dbReference type="EMBL" id="JELY01001623">
    <property type="protein sequence ID" value="KYF55142.1"/>
    <property type="molecule type" value="Genomic_DNA"/>
</dbReference>
<keyword evidence="5 12" id="KW-0812">Transmembrane</keyword>
<protein>
    <recommendedName>
        <fullName evidence="13">Peptidase M50 domain-containing protein</fullName>
    </recommendedName>
</protein>
<organism evidence="14 15">
    <name type="scientific">Sorangium cellulosum</name>
    <name type="common">Polyangium cellulosum</name>
    <dbReference type="NCBI Taxonomy" id="56"/>
    <lineage>
        <taxon>Bacteria</taxon>
        <taxon>Pseudomonadati</taxon>
        <taxon>Myxococcota</taxon>
        <taxon>Polyangia</taxon>
        <taxon>Polyangiales</taxon>
        <taxon>Polyangiaceae</taxon>
        <taxon>Sorangium</taxon>
    </lineage>
</organism>
<dbReference type="PANTHER" id="PTHR39188:SF3">
    <property type="entry name" value="STAGE IV SPORULATION PROTEIN FB"/>
    <property type="match status" value="1"/>
</dbReference>
<dbReference type="Gene3D" id="1.25.40.10">
    <property type="entry name" value="Tetratricopeptide repeat domain"/>
    <property type="match status" value="1"/>
</dbReference>
<dbReference type="GO" id="GO:0046872">
    <property type="term" value="F:metal ion binding"/>
    <property type="evidence" value="ECO:0007669"/>
    <property type="project" value="UniProtKB-KW"/>
</dbReference>
<evidence type="ECO:0000313" key="14">
    <source>
        <dbReference type="EMBL" id="KYF55142.1"/>
    </source>
</evidence>
<accession>A0A150PHL1</accession>
<feature type="transmembrane region" description="Helical" evidence="12">
    <location>
        <begin position="7"/>
        <end position="29"/>
    </location>
</feature>
<feature type="transmembrane region" description="Helical" evidence="12">
    <location>
        <begin position="35"/>
        <end position="54"/>
    </location>
</feature>
<evidence type="ECO:0000256" key="2">
    <source>
        <dbReference type="ARBA" id="ARBA00004141"/>
    </source>
</evidence>
<evidence type="ECO:0000256" key="8">
    <source>
        <dbReference type="ARBA" id="ARBA00022833"/>
    </source>
</evidence>
<keyword evidence="4" id="KW-0645">Protease</keyword>
<dbReference type="AlphaFoldDB" id="A0A150PHL1"/>
<sequence>MPMSFRLFGVSVDVQLGFWLSAALLGFGIVAGGQYQLFLVWILVVFLSVLMHEFGHAFAIKRHRIEPEITLHFMGGTTTWRSLLPLGRLQHVLISLAGPFAGFFVAGVLHLMLRYVPGLHALPPMLLRGMDMLIQVNVVWGILNLIPVLPFDGGHVLEHALGPRRGRLTAAISGVSAVILAILFLRAGFFFFTFILAMSAFQSLQRFRSEPEAPSPAMNRRRAALHEEPLPPETAVLLQRARRAVEDERTDEAMALSNEVLAQSPAPPKRALREAHELIGWSHLLLGDTKRAGEAIAQARKHGDPDPALVGAVHLALGELKQARKALEAARESGDDRKEVAGPLIRVLVEQGEVARAAAVALDIVEQLSEDDARRMAEIAFEHGAFDWSARLYEAIFRRAGLGEDAYGAARASAKDGNMERAIELLRHAVEAGFTDRARAWSDSAFEALRGAPLEAVLPRP</sequence>
<evidence type="ECO:0000256" key="7">
    <source>
        <dbReference type="ARBA" id="ARBA00022801"/>
    </source>
</evidence>
<dbReference type="SUPFAM" id="SSF48452">
    <property type="entry name" value="TPR-like"/>
    <property type="match status" value="1"/>
</dbReference>
<keyword evidence="11 12" id="KW-0472">Membrane</keyword>
<evidence type="ECO:0000256" key="9">
    <source>
        <dbReference type="ARBA" id="ARBA00022989"/>
    </source>
</evidence>
<evidence type="ECO:0000256" key="5">
    <source>
        <dbReference type="ARBA" id="ARBA00022692"/>
    </source>
</evidence>
<evidence type="ECO:0000256" key="11">
    <source>
        <dbReference type="ARBA" id="ARBA00023136"/>
    </source>
</evidence>
<feature type="transmembrane region" description="Helical" evidence="12">
    <location>
        <begin position="91"/>
        <end position="112"/>
    </location>
</feature>
<evidence type="ECO:0000256" key="3">
    <source>
        <dbReference type="ARBA" id="ARBA00007931"/>
    </source>
</evidence>
<evidence type="ECO:0000256" key="12">
    <source>
        <dbReference type="SAM" id="Phobius"/>
    </source>
</evidence>
<keyword evidence="6" id="KW-0479">Metal-binding</keyword>
<dbReference type="PANTHER" id="PTHR39188">
    <property type="entry name" value="MEMBRANE-ASSOCIATED ZINC METALLOPROTEASE M50B"/>
    <property type="match status" value="1"/>
</dbReference>
<evidence type="ECO:0000259" key="13">
    <source>
        <dbReference type="Pfam" id="PF02163"/>
    </source>
</evidence>
<feature type="transmembrane region" description="Helical" evidence="12">
    <location>
        <begin position="172"/>
        <end position="201"/>
    </location>
</feature>
<dbReference type="InterPro" id="IPR011990">
    <property type="entry name" value="TPR-like_helical_dom_sf"/>
</dbReference>
<keyword evidence="10" id="KW-0482">Metalloprotease</keyword>
<reference evidence="14 15" key="1">
    <citation type="submission" date="2014-02" db="EMBL/GenBank/DDBJ databases">
        <title>The small core and large imbalanced accessory genome model reveals a collaborative survival strategy of Sorangium cellulosum strains in nature.</title>
        <authorList>
            <person name="Han K."/>
            <person name="Peng R."/>
            <person name="Blom J."/>
            <person name="Li Y.-Z."/>
        </authorList>
    </citation>
    <scope>NUCLEOTIDE SEQUENCE [LARGE SCALE GENOMIC DNA]</scope>
    <source>
        <strain evidence="14 15">So0157-25</strain>
    </source>
</reference>
<dbReference type="Pfam" id="PF02163">
    <property type="entry name" value="Peptidase_M50"/>
    <property type="match status" value="1"/>
</dbReference>
<dbReference type="InterPro" id="IPR008915">
    <property type="entry name" value="Peptidase_M50"/>
</dbReference>
<feature type="transmembrane region" description="Helical" evidence="12">
    <location>
        <begin position="132"/>
        <end position="151"/>
    </location>
</feature>
<dbReference type="Proteomes" id="UP000075420">
    <property type="component" value="Unassembled WGS sequence"/>
</dbReference>
<evidence type="ECO:0000256" key="10">
    <source>
        <dbReference type="ARBA" id="ARBA00023049"/>
    </source>
</evidence>
<comment type="subcellular location">
    <subcellularLocation>
        <location evidence="2">Membrane</location>
        <topology evidence="2">Multi-pass membrane protein</topology>
    </subcellularLocation>
</comment>
<dbReference type="GO" id="GO:0006508">
    <property type="term" value="P:proteolysis"/>
    <property type="evidence" value="ECO:0007669"/>
    <property type="project" value="UniProtKB-KW"/>
</dbReference>
<evidence type="ECO:0000256" key="1">
    <source>
        <dbReference type="ARBA" id="ARBA00001947"/>
    </source>
</evidence>
<keyword evidence="7" id="KW-0378">Hydrolase</keyword>
<dbReference type="NCBIfam" id="NF047558">
    <property type="entry name" value="TPR_END_plus"/>
    <property type="match status" value="1"/>
</dbReference>
<keyword evidence="8" id="KW-0862">Zinc</keyword>
<keyword evidence="9 12" id="KW-1133">Transmembrane helix</keyword>